<sequence length="460" mass="52497">MDTSKRRRREDDDDAADRLFELPDGILHDLLSRIGPHQAVQTSVLSRRWRHLWREVLRANVIIDEREFAGVQWERFEDFADQALLSIPPEKKLDFFHLNLVRRPRGSSKNNPTFETSDRWIRRGLRHCPAAVDIRTAHEDTICWRPYWSYFSAPSPQPDLSACGLSAAGFTGRLTTLRLLGVDMWATAFLEDLGRYCPVLEDLHVERCRMLDLTTVASPTLRSLAIVEPRRPLTCAHLRIVAPLLARLRLELAYDGYECHCVAEALASGGDVPPQVQLPLITDASIQLTDTSFDGQANQRQRARKKRKLEFLKSMRGLVALLPDVINLQLAGFTTMALIEEEFPVLHCLKILILERCDIRVESQALTGILPNTPDLENLGLHHCTFLGPPAKKSRNRSQQPSKRRSTTPYDFWTGKLKSIKIKQHQQDESQIAKVLAQISERMQPELWRQVTISSTIVVE</sequence>
<protein>
    <submittedName>
        <fullName evidence="1">Uncharacterized protein</fullName>
    </submittedName>
</protein>
<reference evidence="1" key="1">
    <citation type="submission" date="2021-05" db="EMBL/GenBank/DDBJ databases">
        <authorList>
            <person name="Scholz U."/>
            <person name="Mascher M."/>
            <person name="Fiebig A."/>
        </authorList>
    </citation>
    <scope>NUCLEOTIDE SEQUENCE [LARGE SCALE GENOMIC DNA]</scope>
</reference>
<evidence type="ECO:0000313" key="1">
    <source>
        <dbReference type="EnsemblPlants" id="AVESA.00010b.r2.5DG0991240.1.CDS"/>
    </source>
</evidence>
<reference evidence="1" key="2">
    <citation type="submission" date="2025-09" db="UniProtKB">
        <authorList>
            <consortium name="EnsemblPlants"/>
        </authorList>
    </citation>
    <scope>IDENTIFICATION</scope>
</reference>
<keyword evidence="2" id="KW-1185">Reference proteome</keyword>
<accession>A0ACD5YKN7</accession>
<name>A0ACD5YKN7_AVESA</name>
<organism evidence="1 2">
    <name type="scientific">Avena sativa</name>
    <name type="common">Oat</name>
    <dbReference type="NCBI Taxonomy" id="4498"/>
    <lineage>
        <taxon>Eukaryota</taxon>
        <taxon>Viridiplantae</taxon>
        <taxon>Streptophyta</taxon>
        <taxon>Embryophyta</taxon>
        <taxon>Tracheophyta</taxon>
        <taxon>Spermatophyta</taxon>
        <taxon>Magnoliopsida</taxon>
        <taxon>Liliopsida</taxon>
        <taxon>Poales</taxon>
        <taxon>Poaceae</taxon>
        <taxon>BOP clade</taxon>
        <taxon>Pooideae</taxon>
        <taxon>Poodae</taxon>
        <taxon>Poeae</taxon>
        <taxon>Poeae Chloroplast Group 1 (Aveneae type)</taxon>
        <taxon>Aveninae</taxon>
        <taxon>Avena</taxon>
    </lineage>
</organism>
<evidence type="ECO:0000313" key="2">
    <source>
        <dbReference type="Proteomes" id="UP001732700"/>
    </source>
</evidence>
<dbReference type="Proteomes" id="UP001732700">
    <property type="component" value="Chromosome 5D"/>
</dbReference>
<dbReference type="EnsemblPlants" id="AVESA.00010b.r2.5DG0991240.1">
    <property type="protein sequence ID" value="AVESA.00010b.r2.5DG0991240.1.CDS"/>
    <property type="gene ID" value="AVESA.00010b.r2.5DG0991240"/>
</dbReference>
<proteinExistence type="predicted"/>